<protein>
    <submittedName>
        <fullName evidence="4">Alpha/beta-hydrolase</fullName>
    </submittedName>
</protein>
<dbReference type="PANTHER" id="PTHR48081">
    <property type="entry name" value="AB HYDROLASE SUPERFAMILY PROTEIN C4A8.06C"/>
    <property type="match status" value="1"/>
</dbReference>
<keyword evidence="5" id="KW-1185">Reference proteome</keyword>
<evidence type="ECO:0000256" key="2">
    <source>
        <dbReference type="SAM" id="Phobius"/>
    </source>
</evidence>
<dbReference type="Proteomes" id="UP001215712">
    <property type="component" value="Unassembled WGS sequence"/>
</dbReference>
<evidence type="ECO:0000256" key="1">
    <source>
        <dbReference type="ARBA" id="ARBA00022801"/>
    </source>
</evidence>
<gene>
    <name evidence="4" type="ORF">N7493_004279</name>
</gene>
<dbReference type="GO" id="GO:0072330">
    <property type="term" value="P:monocarboxylic acid biosynthetic process"/>
    <property type="evidence" value="ECO:0007669"/>
    <property type="project" value="UniProtKB-ARBA"/>
</dbReference>
<dbReference type="GO" id="GO:0016787">
    <property type="term" value="F:hydrolase activity"/>
    <property type="evidence" value="ECO:0007669"/>
    <property type="project" value="UniProtKB-KW"/>
</dbReference>
<organism evidence="4 5">
    <name type="scientific">Penicillium malachiteum</name>
    <dbReference type="NCBI Taxonomy" id="1324776"/>
    <lineage>
        <taxon>Eukaryota</taxon>
        <taxon>Fungi</taxon>
        <taxon>Dikarya</taxon>
        <taxon>Ascomycota</taxon>
        <taxon>Pezizomycotina</taxon>
        <taxon>Eurotiomycetes</taxon>
        <taxon>Eurotiomycetidae</taxon>
        <taxon>Eurotiales</taxon>
        <taxon>Aspergillaceae</taxon>
        <taxon>Penicillium</taxon>
    </lineage>
</organism>
<accession>A0AAD6MYD1</accession>
<dbReference type="InterPro" id="IPR013094">
    <property type="entry name" value="AB_hydrolase_3"/>
</dbReference>
<dbReference type="EMBL" id="JAQJAN010000004">
    <property type="protein sequence ID" value="KAJ5732798.1"/>
    <property type="molecule type" value="Genomic_DNA"/>
</dbReference>
<comment type="caution">
    <text evidence="4">The sequence shown here is derived from an EMBL/GenBank/DDBJ whole genome shotgun (WGS) entry which is preliminary data.</text>
</comment>
<reference evidence="4" key="1">
    <citation type="journal article" date="2023" name="IMA Fungus">
        <title>Comparative genomic study of the Penicillium genus elucidates a diverse pangenome and 15 lateral gene transfer events.</title>
        <authorList>
            <person name="Petersen C."/>
            <person name="Sorensen T."/>
            <person name="Nielsen M.R."/>
            <person name="Sondergaard T.E."/>
            <person name="Sorensen J.L."/>
            <person name="Fitzpatrick D.A."/>
            <person name="Frisvad J.C."/>
            <person name="Nielsen K.L."/>
        </authorList>
    </citation>
    <scope>NUCLEOTIDE SEQUENCE</scope>
    <source>
        <strain evidence="4">IBT 17514</strain>
    </source>
</reference>
<dbReference type="PANTHER" id="PTHR48081:SF8">
    <property type="entry name" value="ALPHA_BETA HYDROLASE FOLD-3 DOMAIN-CONTAINING PROTEIN-RELATED"/>
    <property type="match status" value="1"/>
</dbReference>
<feature type="transmembrane region" description="Helical" evidence="2">
    <location>
        <begin position="22"/>
        <end position="45"/>
    </location>
</feature>
<name>A0AAD6MYD1_9EURO</name>
<keyword evidence="2" id="KW-1133">Transmembrane helix</keyword>
<reference evidence="4" key="2">
    <citation type="submission" date="2023-01" db="EMBL/GenBank/DDBJ databases">
        <authorList>
            <person name="Petersen C."/>
        </authorList>
    </citation>
    <scope>NUCLEOTIDE SEQUENCE</scope>
    <source>
        <strain evidence="4">IBT 17514</strain>
    </source>
</reference>
<dbReference type="InterPro" id="IPR050300">
    <property type="entry name" value="GDXG_lipolytic_enzyme"/>
</dbReference>
<dbReference type="Gene3D" id="3.40.50.1820">
    <property type="entry name" value="alpha/beta hydrolase"/>
    <property type="match status" value="1"/>
</dbReference>
<dbReference type="SUPFAM" id="SSF53474">
    <property type="entry name" value="alpha/beta-Hydrolases"/>
    <property type="match status" value="1"/>
</dbReference>
<keyword evidence="2" id="KW-0812">Transmembrane</keyword>
<sequence>MTLIYAEDDAIPHGWRTRQPGLTLWAFVSVFRVLLSSLFYAAYYIPTSCRQSPQWTYSQAFRVRLLKIIFGIVTELGFSQSLSLEAGPISDQWVILSPAPDGSYLGGFAKGTVEPDKIGATWYPAPTPTSAELKDDSLIVLSFHSGSFLWLDGRPGDSGFVANMVNQKLGTGTRSLWVQYRLSGGKNPVTYPGPMQDAITAYHYLVKELEISPSRIILTGDSSGATIAMALIRYLASKEIVNTEFADLPPPKACLLFSPSVEYSFEGDSQAVDENRNQKTDYFGGHMAAWGARAVAPPDVVRLDDPYLSPALHPFATPVPIFAQAGGAEILCDSVKGFVDRMRSISGNQIEYLEVPNLPHDIYAIGGPLGWRKEQEEMIDSAVKFTLKL</sequence>
<evidence type="ECO:0000313" key="4">
    <source>
        <dbReference type="EMBL" id="KAJ5732798.1"/>
    </source>
</evidence>
<feature type="domain" description="Alpha/beta hydrolase fold-3" evidence="3">
    <location>
        <begin position="140"/>
        <end position="363"/>
    </location>
</feature>
<proteinExistence type="predicted"/>
<evidence type="ECO:0000259" key="3">
    <source>
        <dbReference type="Pfam" id="PF07859"/>
    </source>
</evidence>
<dbReference type="InterPro" id="IPR029058">
    <property type="entry name" value="AB_hydrolase_fold"/>
</dbReference>
<dbReference type="AlphaFoldDB" id="A0AAD6MYD1"/>
<keyword evidence="2" id="KW-0472">Membrane</keyword>
<dbReference type="GO" id="GO:0017000">
    <property type="term" value="P:antibiotic biosynthetic process"/>
    <property type="evidence" value="ECO:0007669"/>
    <property type="project" value="UniProtKB-ARBA"/>
</dbReference>
<dbReference type="Pfam" id="PF07859">
    <property type="entry name" value="Abhydrolase_3"/>
    <property type="match status" value="1"/>
</dbReference>
<keyword evidence="1" id="KW-0378">Hydrolase</keyword>
<evidence type="ECO:0000313" key="5">
    <source>
        <dbReference type="Proteomes" id="UP001215712"/>
    </source>
</evidence>